<name>A0A4V2K7X1_9APHY</name>
<gene>
    <name evidence="1" type="ORF">BD310DRAFT_928675</name>
</gene>
<evidence type="ECO:0000313" key="1">
    <source>
        <dbReference type="EMBL" id="TBU57768.1"/>
    </source>
</evidence>
<proteinExistence type="predicted"/>
<organism evidence="1 2">
    <name type="scientific">Dichomitus squalens</name>
    <dbReference type="NCBI Taxonomy" id="114155"/>
    <lineage>
        <taxon>Eukaryota</taxon>
        <taxon>Fungi</taxon>
        <taxon>Dikarya</taxon>
        <taxon>Basidiomycota</taxon>
        <taxon>Agaricomycotina</taxon>
        <taxon>Agaricomycetes</taxon>
        <taxon>Polyporales</taxon>
        <taxon>Polyporaceae</taxon>
        <taxon>Dichomitus</taxon>
    </lineage>
</organism>
<sequence>MLVQDEAAKTDHILFSPDREPSAHCTPPGIHPTPPLFCAPKRALARLQQSRTSI</sequence>
<dbReference type="Proteomes" id="UP000292082">
    <property type="component" value="Unassembled WGS sequence"/>
</dbReference>
<dbReference type="AlphaFoldDB" id="A0A4V2K7X1"/>
<accession>A0A4V2K7X1</accession>
<evidence type="ECO:0000313" key="2">
    <source>
        <dbReference type="Proteomes" id="UP000292082"/>
    </source>
</evidence>
<protein>
    <submittedName>
        <fullName evidence="1">Uncharacterized protein</fullName>
    </submittedName>
</protein>
<dbReference type="EMBL" id="ML145133">
    <property type="protein sequence ID" value="TBU57768.1"/>
    <property type="molecule type" value="Genomic_DNA"/>
</dbReference>
<reference evidence="1 2" key="1">
    <citation type="submission" date="2019-01" db="EMBL/GenBank/DDBJ databases">
        <title>Draft genome sequences of three monokaryotic isolates of the white-rot basidiomycete fungus Dichomitus squalens.</title>
        <authorList>
            <consortium name="DOE Joint Genome Institute"/>
            <person name="Lopez S.C."/>
            <person name="Andreopoulos B."/>
            <person name="Pangilinan J."/>
            <person name="Lipzen A."/>
            <person name="Riley R."/>
            <person name="Ahrendt S."/>
            <person name="Ng V."/>
            <person name="Barry K."/>
            <person name="Daum C."/>
            <person name="Grigoriev I.V."/>
            <person name="Hilden K.S."/>
            <person name="Makela M.R."/>
            <person name="de Vries R.P."/>
        </authorList>
    </citation>
    <scope>NUCLEOTIDE SEQUENCE [LARGE SCALE GENOMIC DNA]</scope>
    <source>
        <strain evidence="1 2">CBS 464.89</strain>
    </source>
</reference>
<keyword evidence="2" id="KW-1185">Reference proteome</keyword>